<keyword evidence="2" id="KW-1185">Reference proteome</keyword>
<sequence length="90" mass="9765">MDKITPGKDVPEELTRESLIAISYSVPDNTLASKLSSENLETKDIVEADCDGADKCRSELISISNSQSPDDKRLPVTVGEVKRLAWTVGS</sequence>
<evidence type="ECO:0000313" key="2">
    <source>
        <dbReference type="Proteomes" id="UP000027138"/>
    </source>
</evidence>
<dbReference type="PANTHER" id="PTHR35282:SF2">
    <property type="entry name" value="F5D14.24 PROTEIN"/>
    <property type="match status" value="1"/>
</dbReference>
<evidence type="ECO:0000313" key="1">
    <source>
        <dbReference type="EMBL" id="KDP28925.1"/>
    </source>
</evidence>
<dbReference type="PANTHER" id="PTHR35282">
    <property type="entry name" value="F5D14.24 PROTEIN"/>
    <property type="match status" value="1"/>
</dbReference>
<dbReference type="Proteomes" id="UP000027138">
    <property type="component" value="Unassembled WGS sequence"/>
</dbReference>
<accession>A0A067K9F9</accession>
<dbReference type="Pfam" id="PF21737">
    <property type="entry name" value="DUF6865"/>
    <property type="match status" value="1"/>
</dbReference>
<dbReference type="EMBL" id="KK914782">
    <property type="protein sequence ID" value="KDP28925.1"/>
    <property type="molecule type" value="Genomic_DNA"/>
</dbReference>
<name>A0A067K9F9_JATCU</name>
<reference evidence="1 2" key="1">
    <citation type="journal article" date="2014" name="PLoS ONE">
        <title>Global Analysis of Gene Expression Profiles in Physic Nut (Jatropha curcas L.) Seedlings Exposed to Salt Stress.</title>
        <authorList>
            <person name="Zhang L."/>
            <person name="Zhang C."/>
            <person name="Wu P."/>
            <person name="Chen Y."/>
            <person name="Li M."/>
            <person name="Jiang H."/>
            <person name="Wu G."/>
        </authorList>
    </citation>
    <scope>NUCLEOTIDE SEQUENCE [LARGE SCALE GENOMIC DNA]</scope>
    <source>
        <strain evidence="2">cv. GZQX0401</strain>
        <tissue evidence="1">Young leaves</tissue>
    </source>
</reference>
<proteinExistence type="predicted"/>
<dbReference type="AlphaFoldDB" id="A0A067K9F9"/>
<organism evidence="1 2">
    <name type="scientific">Jatropha curcas</name>
    <name type="common">Barbados nut</name>
    <dbReference type="NCBI Taxonomy" id="180498"/>
    <lineage>
        <taxon>Eukaryota</taxon>
        <taxon>Viridiplantae</taxon>
        <taxon>Streptophyta</taxon>
        <taxon>Embryophyta</taxon>
        <taxon>Tracheophyta</taxon>
        <taxon>Spermatophyta</taxon>
        <taxon>Magnoliopsida</taxon>
        <taxon>eudicotyledons</taxon>
        <taxon>Gunneridae</taxon>
        <taxon>Pentapetalae</taxon>
        <taxon>rosids</taxon>
        <taxon>fabids</taxon>
        <taxon>Malpighiales</taxon>
        <taxon>Euphorbiaceae</taxon>
        <taxon>Crotonoideae</taxon>
        <taxon>Jatropheae</taxon>
        <taxon>Jatropha</taxon>
    </lineage>
</organism>
<dbReference type="InterPro" id="IPR049198">
    <property type="entry name" value="DUF6865"/>
</dbReference>
<dbReference type="OrthoDB" id="632588at2759"/>
<gene>
    <name evidence="1" type="ORF">JCGZ_14696</name>
</gene>
<protein>
    <submittedName>
        <fullName evidence="1">Uncharacterized protein</fullName>
    </submittedName>
</protein>